<evidence type="ECO:0000256" key="1">
    <source>
        <dbReference type="ARBA" id="ARBA00022491"/>
    </source>
</evidence>
<accession>A0A4P7LBY5</accession>
<gene>
    <name evidence="8" type="ORF">E0W60_20770</name>
</gene>
<dbReference type="Gene3D" id="1.10.10.60">
    <property type="entry name" value="Homeodomain-like"/>
    <property type="match status" value="1"/>
</dbReference>
<feature type="region of interest" description="Disordered" evidence="6">
    <location>
        <begin position="1"/>
        <end position="27"/>
    </location>
</feature>
<dbReference type="GO" id="GO:0003677">
    <property type="term" value="F:DNA binding"/>
    <property type="evidence" value="ECO:0007669"/>
    <property type="project" value="UniProtKB-UniRule"/>
</dbReference>
<dbReference type="InterPro" id="IPR023772">
    <property type="entry name" value="DNA-bd_HTH_TetR-type_CS"/>
</dbReference>
<dbReference type="PANTHER" id="PTHR43479:SF11">
    <property type="entry name" value="ACREF_ENVCD OPERON REPRESSOR-RELATED"/>
    <property type="match status" value="1"/>
</dbReference>
<dbReference type="Proteomes" id="UP000295294">
    <property type="component" value="Chromosome 2"/>
</dbReference>
<keyword evidence="3 5" id="KW-0238">DNA-binding</keyword>
<dbReference type="OrthoDB" id="9809772at2"/>
<dbReference type="InterPro" id="IPR001647">
    <property type="entry name" value="HTH_TetR"/>
</dbReference>
<reference evidence="8 9" key="1">
    <citation type="submission" date="2019-03" db="EMBL/GenBank/DDBJ databases">
        <title>Efficiently degradation of phenoxyalkanoic acid herbicides by Cupriavidus oxalaticus strain X32.</title>
        <authorList>
            <person name="Sheng X."/>
        </authorList>
    </citation>
    <scope>NUCLEOTIDE SEQUENCE [LARGE SCALE GENOMIC DNA]</scope>
    <source>
        <strain evidence="8 9">X32</strain>
    </source>
</reference>
<dbReference type="InterPro" id="IPR050624">
    <property type="entry name" value="HTH-type_Tx_Regulator"/>
</dbReference>
<dbReference type="EMBL" id="CP038635">
    <property type="protein sequence ID" value="QBY53514.1"/>
    <property type="molecule type" value="Genomic_DNA"/>
</dbReference>
<dbReference type="STRING" id="1349762.GCA_001592245_01521"/>
<dbReference type="PROSITE" id="PS01081">
    <property type="entry name" value="HTH_TETR_1"/>
    <property type="match status" value="1"/>
</dbReference>
<keyword evidence="1" id="KW-0678">Repressor</keyword>
<evidence type="ECO:0000256" key="2">
    <source>
        <dbReference type="ARBA" id="ARBA00023015"/>
    </source>
</evidence>
<evidence type="ECO:0000256" key="5">
    <source>
        <dbReference type="PROSITE-ProRule" id="PRU00335"/>
    </source>
</evidence>
<proteinExistence type="predicted"/>
<dbReference type="PROSITE" id="PS50977">
    <property type="entry name" value="HTH_TETR_2"/>
    <property type="match status" value="1"/>
</dbReference>
<evidence type="ECO:0000256" key="3">
    <source>
        <dbReference type="ARBA" id="ARBA00023125"/>
    </source>
</evidence>
<dbReference type="InterPro" id="IPR036271">
    <property type="entry name" value="Tet_transcr_reg_TetR-rel_C_sf"/>
</dbReference>
<evidence type="ECO:0000256" key="4">
    <source>
        <dbReference type="ARBA" id="ARBA00023163"/>
    </source>
</evidence>
<dbReference type="SUPFAM" id="SSF48498">
    <property type="entry name" value="Tetracyclin repressor-like, C-terminal domain"/>
    <property type="match status" value="1"/>
</dbReference>
<dbReference type="SUPFAM" id="SSF46689">
    <property type="entry name" value="Homeodomain-like"/>
    <property type="match status" value="1"/>
</dbReference>
<evidence type="ECO:0000313" key="8">
    <source>
        <dbReference type="EMBL" id="QBY53514.1"/>
    </source>
</evidence>
<dbReference type="PANTHER" id="PTHR43479">
    <property type="entry name" value="ACREF/ENVCD OPERON REPRESSOR-RELATED"/>
    <property type="match status" value="1"/>
</dbReference>
<evidence type="ECO:0000259" key="7">
    <source>
        <dbReference type="PROSITE" id="PS50977"/>
    </source>
</evidence>
<dbReference type="Gene3D" id="1.10.357.10">
    <property type="entry name" value="Tetracycline Repressor, domain 2"/>
    <property type="match status" value="1"/>
</dbReference>
<feature type="DNA-binding region" description="H-T-H motif" evidence="5">
    <location>
        <begin position="53"/>
        <end position="72"/>
    </location>
</feature>
<name>A0A4P7LBY5_9BURK</name>
<dbReference type="AlphaFoldDB" id="A0A4P7LBY5"/>
<evidence type="ECO:0000313" key="9">
    <source>
        <dbReference type="Proteomes" id="UP000295294"/>
    </source>
</evidence>
<keyword evidence="4" id="KW-0804">Transcription</keyword>
<evidence type="ECO:0000256" key="6">
    <source>
        <dbReference type="SAM" id="MobiDB-lite"/>
    </source>
</evidence>
<dbReference type="Pfam" id="PF00440">
    <property type="entry name" value="TetR_N"/>
    <property type="match status" value="1"/>
</dbReference>
<dbReference type="InterPro" id="IPR009057">
    <property type="entry name" value="Homeodomain-like_sf"/>
</dbReference>
<sequence>MSQTETGEVGEATDMAHAGGMCPPKTARGQKTRAALLRAAEKVFGEKGYYAASISEITQEAKVAMGTFYLYFKDKEDIFRALVGHMLELVRTHLRKHVANAASQMEAERLGLKAFLSFVSRHKNLYRIVLDSYSVDETIYSSYFQVFAELYSRRLERAEEQGEIVPGDAEVRAWCLIGISNFLGMRYARWKRPASMEKVVDTAFDLIAHGLQPR</sequence>
<protein>
    <submittedName>
        <fullName evidence="8">TetR/AcrR family transcriptional regulator</fullName>
    </submittedName>
</protein>
<dbReference type="RefSeq" id="WP_135705470.1">
    <property type="nucleotide sequence ID" value="NZ_CP038635.1"/>
</dbReference>
<dbReference type="PRINTS" id="PR00455">
    <property type="entry name" value="HTHTETR"/>
</dbReference>
<keyword evidence="2" id="KW-0805">Transcription regulation</keyword>
<organism evidence="8 9">
    <name type="scientific">Cupriavidus oxalaticus</name>
    <dbReference type="NCBI Taxonomy" id="96344"/>
    <lineage>
        <taxon>Bacteria</taxon>
        <taxon>Pseudomonadati</taxon>
        <taxon>Pseudomonadota</taxon>
        <taxon>Betaproteobacteria</taxon>
        <taxon>Burkholderiales</taxon>
        <taxon>Burkholderiaceae</taxon>
        <taxon>Cupriavidus</taxon>
    </lineage>
</organism>
<feature type="domain" description="HTH tetR-type" evidence="7">
    <location>
        <begin position="30"/>
        <end position="90"/>
    </location>
</feature>
<dbReference type="KEGG" id="cox:E0W60_20770"/>